<dbReference type="Pfam" id="PF01569">
    <property type="entry name" value="PAP2"/>
    <property type="match status" value="1"/>
</dbReference>
<keyword evidence="3 7" id="KW-0812">Transmembrane</keyword>
<dbReference type="AlphaFoldDB" id="A0A841GYS1"/>
<evidence type="ECO:0000256" key="7">
    <source>
        <dbReference type="SAM" id="Phobius"/>
    </source>
</evidence>
<dbReference type="CDD" id="cd03392">
    <property type="entry name" value="PAP2_like_2"/>
    <property type="match status" value="1"/>
</dbReference>
<evidence type="ECO:0000256" key="4">
    <source>
        <dbReference type="ARBA" id="ARBA00022801"/>
    </source>
</evidence>
<evidence type="ECO:0000313" key="9">
    <source>
        <dbReference type="EMBL" id="MBB6070897.1"/>
    </source>
</evidence>
<keyword evidence="10" id="KW-1185">Reference proteome</keyword>
<dbReference type="RefSeq" id="WP_170033289.1">
    <property type="nucleotide sequence ID" value="NZ_JABDTL010000001.1"/>
</dbReference>
<dbReference type="SMART" id="SM00014">
    <property type="entry name" value="acidPPc"/>
    <property type="match status" value="1"/>
</dbReference>
<evidence type="ECO:0000256" key="6">
    <source>
        <dbReference type="ARBA" id="ARBA00023136"/>
    </source>
</evidence>
<evidence type="ECO:0000256" key="2">
    <source>
        <dbReference type="ARBA" id="ARBA00022475"/>
    </source>
</evidence>
<sequence length="266" mass="29148">MRREPVRALAGRAPSRREDFVSGVRDAVRGHRGIFPALVRFAARRWRILLALFAGVLLPLLGFGMLANDVMEHEGLFWDAPILHFVHDQSTPALDRFMLFMSAIGYAWGVVPAVPVLFIILMAYRRRGDALFFALAVGGAGLMNRGAKLFFRRTRPALWTSIAPETSFSFPSGHAMGSMALAAAVVALLWPTRWRWPAIVVGGAFTFLVGLSRVYLGVHYPSDVLAGWSASLAWVVGVSFVAYGRAAKPRPSATPTAELRNQQVAS</sequence>
<dbReference type="GO" id="GO:0050380">
    <property type="term" value="F:undecaprenyl-diphosphatase activity"/>
    <property type="evidence" value="ECO:0007669"/>
    <property type="project" value="UniProtKB-EC"/>
</dbReference>
<keyword evidence="6 7" id="KW-0472">Membrane</keyword>
<feature type="transmembrane region" description="Helical" evidence="7">
    <location>
        <begin position="97"/>
        <end position="124"/>
    </location>
</feature>
<feature type="transmembrane region" description="Helical" evidence="7">
    <location>
        <begin position="224"/>
        <end position="243"/>
    </location>
</feature>
<dbReference type="InterPro" id="IPR000326">
    <property type="entry name" value="PAP2/HPO"/>
</dbReference>
<accession>A0A841GYS1</accession>
<evidence type="ECO:0000313" key="10">
    <source>
        <dbReference type="Proteomes" id="UP000582837"/>
    </source>
</evidence>
<feature type="transmembrane region" description="Helical" evidence="7">
    <location>
        <begin position="171"/>
        <end position="190"/>
    </location>
</feature>
<dbReference type="Gene3D" id="1.20.144.10">
    <property type="entry name" value="Phosphatidic acid phosphatase type 2/haloperoxidase"/>
    <property type="match status" value="2"/>
</dbReference>
<evidence type="ECO:0000256" key="3">
    <source>
        <dbReference type="ARBA" id="ARBA00022692"/>
    </source>
</evidence>
<feature type="transmembrane region" description="Helical" evidence="7">
    <location>
        <begin position="197"/>
        <end position="218"/>
    </location>
</feature>
<proteinExistence type="predicted"/>
<evidence type="ECO:0000256" key="5">
    <source>
        <dbReference type="ARBA" id="ARBA00022989"/>
    </source>
</evidence>
<organism evidence="9 10">
    <name type="scientific">Longimicrobium terrae</name>
    <dbReference type="NCBI Taxonomy" id="1639882"/>
    <lineage>
        <taxon>Bacteria</taxon>
        <taxon>Pseudomonadati</taxon>
        <taxon>Gemmatimonadota</taxon>
        <taxon>Longimicrobiia</taxon>
        <taxon>Longimicrobiales</taxon>
        <taxon>Longimicrobiaceae</taxon>
        <taxon>Longimicrobium</taxon>
    </lineage>
</organism>
<feature type="domain" description="Phosphatidic acid phosphatase type 2/haloperoxidase" evidence="8">
    <location>
        <begin position="130"/>
        <end position="239"/>
    </location>
</feature>
<dbReference type="Proteomes" id="UP000582837">
    <property type="component" value="Unassembled WGS sequence"/>
</dbReference>
<comment type="subcellular location">
    <subcellularLocation>
        <location evidence="1">Cell membrane</location>
        <topology evidence="1">Multi-pass membrane protein</topology>
    </subcellularLocation>
</comment>
<dbReference type="EMBL" id="JACHIA010000006">
    <property type="protein sequence ID" value="MBB6070897.1"/>
    <property type="molecule type" value="Genomic_DNA"/>
</dbReference>
<comment type="caution">
    <text evidence="9">The sequence shown here is derived from an EMBL/GenBank/DDBJ whole genome shotgun (WGS) entry which is preliminary data.</text>
</comment>
<dbReference type="EC" id="3.6.1.27" evidence="9"/>
<protein>
    <submittedName>
        <fullName evidence="9">Undecaprenyl-diphosphatase</fullName>
        <ecNumber evidence="9">3.6.1.27</ecNumber>
    </submittedName>
</protein>
<feature type="transmembrane region" description="Helical" evidence="7">
    <location>
        <begin position="131"/>
        <end position="151"/>
    </location>
</feature>
<gene>
    <name evidence="9" type="ORF">HNQ61_002519</name>
</gene>
<dbReference type="GO" id="GO:0005886">
    <property type="term" value="C:plasma membrane"/>
    <property type="evidence" value="ECO:0007669"/>
    <property type="project" value="UniProtKB-SubCell"/>
</dbReference>
<keyword evidence="2" id="KW-1003">Cell membrane</keyword>
<evidence type="ECO:0000259" key="8">
    <source>
        <dbReference type="SMART" id="SM00014"/>
    </source>
</evidence>
<keyword evidence="4 9" id="KW-0378">Hydrolase</keyword>
<dbReference type="PANTHER" id="PTHR14969">
    <property type="entry name" value="SPHINGOSINE-1-PHOSPHATE PHOSPHOHYDROLASE"/>
    <property type="match status" value="1"/>
</dbReference>
<dbReference type="InterPro" id="IPR036938">
    <property type="entry name" value="PAP2/HPO_sf"/>
</dbReference>
<reference evidence="9 10" key="1">
    <citation type="submission" date="2020-08" db="EMBL/GenBank/DDBJ databases">
        <title>Genomic Encyclopedia of Type Strains, Phase IV (KMG-IV): sequencing the most valuable type-strain genomes for metagenomic binning, comparative biology and taxonomic classification.</title>
        <authorList>
            <person name="Goeker M."/>
        </authorList>
    </citation>
    <scope>NUCLEOTIDE SEQUENCE [LARGE SCALE GENOMIC DNA]</scope>
    <source>
        <strain evidence="9 10">DSM 29007</strain>
    </source>
</reference>
<dbReference type="SUPFAM" id="SSF48317">
    <property type="entry name" value="Acid phosphatase/Vanadium-dependent haloperoxidase"/>
    <property type="match status" value="1"/>
</dbReference>
<feature type="transmembrane region" description="Helical" evidence="7">
    <location>
        <begin position="48"/>
        <end position="67"/>
    </location>
</feature>
<evidence type="ECO:0000256" key="1">
    <source>
        <dbReference type="ARBA" id="ARBA00004651"/>
    </source>
</evidence>
<keyword evidence="5 7" id="KW-1133">Transmembrane helix</keyword>
<name>A0A841GYS1_9BACT</name>
<dbReference type="PANTHER" id="PTHR14969:SF62">
    <property type="entry name" value="DECAPRENYLPHOSPHORYL-5-PHOSPHORIBOSE PHOSPHATASE RV3807C-RELATED"/>
    <property type="match status" value="1"/>
</dbReference>